<evidence type="ECO:0000256" key="2">
    <source>
        <dbReference type="ARBA" id="ARBA00022723"/>
    </source>
</evidence>
<proteinExistence type="predicted"/>
<dbReference type="SUPFAM" id="SSF50022">
    <property type="entry name" value="ISP domain"/>
    <property type="match status" value="1"/>
</dbReference>
<dbReference type="RefSeq" id="WP_012303219.1">
    <property type="nucleotide sequence ID" value="NC_010424.1"/>
</dbReference>
<dbReference type="KEGG" id="dau:Daud_2157"/>
<evidence type="ECO:0000313" key="6">
    <source>
        <dbReference type="EMBL" id="ACA60644.1"/>
    </source>
</evidence>
<keyword evidence="4" id="KW-0411">Iron-sulfur</keyword>
<dbReference type="Pfam" id="PF20068">
    <property type="entry name" value="Amphi-Trp"/>
    <property type="match status" value="1"/>
</dbReference>
<dbReference type="HOGENOM" id="CLU_1479778_0_0_9"/>
<sequence>MKIRKDLALSRSEAARFLKALAAEIEEKGRLDLNGLDVPLPALFKVELEYKDKPDKKKLEIEFKWPVESLSVSVVRNKDSVTERIRIVSHGSLPVGKAVGFVYRGRESLLIHLAPGEYKAYHRRCPHKGEPLSWYEPTREIHCEAHGAVFDAATGAVLKGPVREGLRPIRLEVTDEGIFAAE</sequence>
<dbReference type="GO" id="GO:0004497">
    <property type="term" value="F:monooxygenase activity"/>
    <property type="evidence" value="ECO:0007669"/>
    <property type="project" value="UniProtKB-ARBA"/>
</dbReference>
<evidence type="ECO:0000256" key="4">
    <source>
        <dbReference type="ARBA" id="ARBA00023014"/>
    </source>
</evidence>
<dbReference type="NCBIfam" id="TIGR04354">
    <property type="entry name" value="amphi-Trp"/>
    <property type="match status" value="1"/>
</dbReference>
<evidence type="ECO:0000256" key="3">
    <source>
        <dbReference type="ARBA" id="ARBA00023004"/>
    </source>
</evidence>
<dbReference type="eggNOG" id="COG2146">
    <property type="taxonomic scope" value="Bacteria"/>
</dbReference>
<keyword evidence="2" id="KW-0479">Metal-binding</keyword>
<dbReference type="Pfam" id="PF00355">
    <property type="entry name" value="Rieske"/>
    <property type="match status" value="1"/>
</dbReference>
<keyword evidence="1" id="KW-0001">2Fe-2S</keyword>
<dbReference type="InterPro" id="IPR036922">
    <property type="entry name" value="Rieske_2Fe-2S_sf"/>
</dbReference>
<dbReference type="GO" id="GO:0046872">
    <property type="term" value="F:metal ion binding"/>
    <property type="evidence" value="ECO:0007669"/>
    <property type="project" value="UniProtKB-KW"/>
</dbReference>
<reference evidence="7" key="1">
    <citation type="submission" date="2007-10" db="EMBL/GenBank/DDBJ databases">
        <title>Complete sequence of chromosome of Desulforudis audaxviator MP104C.</title>
        <authorList>
            <person name="Copeland A."/>
            <person name="Lucas S."/>
            <person name="Lapidus A."/>
            <person name="Barry K."/>
            <person name="Glavina del Rio T."/>
            <person name="Dalin E."/>
            <person name="Tice H."/>
            <person name="Bruce D."/>
            <person name="Pitluck S."/>
            <person name="Lowry S.R."/>
            <person name="Larimer F."/>
            <person name="Land M.L."/>
            <person name="Hauser L."/>
            <person name="Kyrpides N."/>
            <person name="Ivanova N.N."/>
            <person name="Richardson P."/>
        </authorList>
    </citation>
    <scope>NUCLEOTIDE SEQUENCE [LARGE SCALE GENOMIC DNA]</scope>
    <source>
        <strain evidence="7">MP104C</strain>
    </source>
</reference>
<dbReference type="GO" id="GO:0016705">
    <property type="term" value="F:oxidoreductase activity, acting on paired donors, with incorporation or reduction of molecular oxygen"/>
    <property type="evidence" value="ECO:0007669"/>
    <property type="project" value="UniProtKB-ARBA"/>
</dbReference>
<dbReference type="EMBL" id="CP000860">
    <property type="protein sequence ID" value="ACA60644.1"/>
    <property type="molecule type" value="Genomic_DNA"/>
</dbReference>
<keyword evidence="3" id="KW-0408">Iron</keyword>
<dbReference type="CDD" id="cd03467">
    <property type="entry name" value="Rieske"/>
    <property type="match status" value="1"/>
</dbReference>
<evidence type="ECO:0000256" key="1">
    <source>
        <dbReference type="ARBA" id="ARBA00022714"/>
    </source>
</evidence>
<feature type="domain" description="Rieske" evidence="5">
    <location>
        <begin position="85"/>
        <end position="180"/>
    </location>
</feature>
<protein>
    <submittedName>
        <fullName evidence="6">Rieske (2Fe-2S) domain protein</fullName>
    </submittedName>
</protein>
<reference evidence="6 7" key="2">
    <citation type="journal article" date="2008" name="Science">
        <title>Environmental genomics reveals a single-species ecosystem deep within Earth.</title>
        <authorList>
            <person name="Chivian D."/>
            <person name="Brodie E.L."/>
            <person name="Alm E.J."/>
            <person name="Culley D.E."/>
            <person name="Dehal P.S."/>
            <person name="Desantis T.Z."/>
            <person name="Gihring T.M."/>
            <person name="Lapidus A."/>
            <person name="Lin L.H."/>
            <person name="Lowry S.R."/>
            <person name="Moser D.P."/>
            <person name="Richardson P.M."/>
            <person name="Southam G."/>
            <person name="Wanger G."/>
            <person name="Pratt L.M."/>
            <person name="Andersen G.L."/>
            <person name="Hazen T.C."/>
            <person name="Brockman F.J."/>
            <person name="Arkin A.P."/>
            <person name="Onstott T.C."/>
        </authorList>
    </citation>
    <scope>NUCLEOTIDE SEQUENCE [LARGE SCALE GENOMIC DNA]</scope>
    <source>
        <strain evidence="6 7">MP104C</strain>
    </source>
</reference>
<name>B1I6L5_DESAP</name>
<keyword evidence="7" id="KW-1185">Reference proteome</keyword>
<dbReference type="InterPro" id="IPR017941">
    <property type="entry name" value="Rieske_2Fe-2S"/>
</dbReference>
<dbReference type="STRING" id="477974.Daud_2157"/>
<organism evidence="6 7">
    <name type="scientific">Desulforudis audaxviator (strain MP104C)</name>
    <dbReference type="NCBI Taxonomy" id="477974"/>
    <lineage>
        <taxon>Bacteria</taxon>
        <taxon>Bacillati</taxon>
        <taxon>Bacillota</taxon>
        <taxon>Clostridia</taxon>
        <taxon>Thermoanaerobacterales</taxon>
        <taxon>Candidatus Desulforudaceae</taxon>
        <taxon>Candidatus Desulforudis</taxon>
    </lineage>
</organism>
<evidence type="ECO:0000259" key="5">
    <source>
        <dbReference type="PROSITE" id="PS51296"/>
    </source>
</evidence>
<dbReference type="PROSITE" id="PS51296">
    <property type="entry name" value="RIESKE"/>
    <property type="match status" value="1"/>
</dbReference>
<accession>B1I6L5</accession>
<dbReference type="GO" id="GO:0051537">
    <property type="term" value="F:2 iron, 2 sulfur cluster binding"/>
    <property type="evidence" value="ECO:0007669"/>
    <property type="project" value="UniProtKB-KW"/>
</dbReference>
<dbReference type="Gene3D" id="2.102.10.10">
    <property type="entry name" value="Rieske [2Fe-2S] iron-sulphur domain"/>
    <property type="match status" value="1"/>
</dbReference>
<evidence type="ECO:0000313" key="7">
    <source>
        <dbReference type="Proteomes" id="UP000008544"/>
    </source>
</evidence>
<dbReference type="InterPro" id="IPR027598">
    <property type="entry name" value="Amphi-Trp_dom"/>
</dbReference>
<dbReference type="AlphaFoldDB" id="B1I6L5"/>
<gene>
    <name evidence="6" type="ordered locus">Daud_2157</name>
</gene>
<dbReference type="Proteomes" id="UP000008544">
    <property type="component" value="Chromosome"/>
</dbReference>